<dbReference type="InterPro" id="IPR029063">
    <property type="entry name" value="SAM-dependent_MTases_sf"/>
</dbReference>
<proteinExistence type="predicted"/>
<evidence type="ECO:0000313" key="2">
    <source>
        <dbReference type="EMBL" id="TWA97236.1"/>
    </source>
</evidence>
<reference evidence="2 3" key="1">
    <citation type="submission" date="2019-06" db="EMBL/GenBank/DDBJ databases">
        <title>Genomic Encyclopedia of Type Strains, Phase IV (KMG-V): Genome sequencing to study the core and pangenomes of soil and plant-associated prokaryotes.</title>
        <authorList>
            <person name="Whitman W."/>
        </authorList>
    </citation>
    <scope>NUCLEOTIDE SEQUENCE [LARGE SCALE GENOMIC DNA]</scope>
    <source>
        <strain evidence="2 3">BR 510</strain>
    </source>
</reference>
<dbReference type="InterPro" id="IPR004027">
    <property type="entry name" value="SEC_C_motif"/>
</dbReference>
<dbReference type="Pfam" id="PF02810">
    <property type="entry name" value="SEC-C"/>
    <property type="match status" value="1"/>
</dbReference>
<accession>A0A560DJG7</accession>
<evidence type="ECO:0000313" key="3">
    <source>
        <dbReference type="Proteomes" id="UP000319949"/>
    </source>
</evidence>
<comment type="caution">
    <text evidence="2">The sequence shown here is derived from an EMBL/GenBank/DDBJ whole genome shotgun (WGS) entry which is preliminary data.</text>
</comment>
<dbReference type="GO" id="GO:0032259">
    <property type="term" value="P:methylation"/>
    <property type="evidence" value="ECO:0007669"/>
    <property type="project" value="UniProtKB-KW"/>
</dbReference>
<evidence type="ECO:0000259" key="1">
    <source>
        <dbReference type="Pfam" id="PF05050"/>
    </source>
</evidence>
<dbReference type="Gene3D" id="3.40.50.150">
    <property type="entry name" value="Vaccinia Virus protein VP39"/>
    <property type="match status" value="1"/>
</dbReference>
<sequence length="277" mass="30762">MQAADFSATLQNLFEKGVRYGTVIDLGCADGHFVLNHLSCLSGAAPLNIDANRIYEDSLKAIKEALGGHYRICAITDHEGEIEITESVHPYWSSLRPAGDIYWSRVNDLTTSKVKVPATTLDALAKELSLEPPFLIKLDVQGAEMAALKGARDVLENCSVVVCEADIDDFQDINAALLEAGFFLYDLTTLQRLRDGTLGWFYPVYVSGKLTHLKPQAFWEAGDNAAVIGVQETRRKMILERNRKILNRLRYGQSKVSRNDPCPCGSEQKFKHCCGSY</sequence>
<dbReference type="OrthoDB" id="21421at2"/>
<dbReference type="GO" id="GO:0008168">
    <property type="term" value="F:methyltransferase activity"/>
    <property type="evidence" value="ECO:0007669"/>
    <property type="project" value="UniProtKB-KW"/>
</dbReference>
<organism evidence="2 3">
    <name type="scientific">Bradyrhizobium stylosanthis</name>
    <dbReference type="NCBI Taxonomy" id="1803665"/>
    <lineage>
        <taxon>Bacteria</taxon>
        <taxon>Pseudomonadati</taxon>
        <taxon>Pseudomonadota</taxon>
        <taxon>Alphaproteobacteria</taxon>
        <taxon>Hyphomicrobiales</taxon>
        <taxon>Nitrobacteraceae</taxon>
        <taxon>Bradyrhizobium</taxon>
    </lineage>
</organism>
<dbReference type="Proteomes" id="UP000319949">
    <property type="component" value="Unassembled WGS sequence"/>
</dbReference>
<dbReference type="PANTHER" id="PTHR33747:SF1">
    <property type="entry name" value="ADENYLATE CYCLASE-ASSOCIATED CAP C-TERMINAL DOMAIN-CONTAINING PROTEIN"/>
    <property type="match status" value="1"/>
</dbReference>
<dbReference type="InterPro" id="IPR006342">
    <property type="entry name" value="FkbM_mtfrase"/>
</dbReference>
<dbReference type="SUPFAM" id="SSF103642">
    <property type="entry name" value="Sec-C motif"/>
    <property type="match status" value="1"/>
</dbReference>
<feature type="domain" description="Methyltransferase FkbM" evidence="1">
    <location>
        <begin position="73"/>
        <end position="182"/>
    </location>
</feature>
<dbReference type="PANTHER" id="PTHR33747">
    <property type="entry name" value="UPF0225 PROTEIN SCO1677"/>
    <property type="match status" value="1"/>
</dbReference>
<dbReference type="SUPFAM" id="SSF53335">
    <property type="entry name" value="S-adenosyl-L-methionine-dependent methyltransferases"/>
    <property type="match status" value="1"/>
</dbReference>
<gene>
    <name evidence="2" type="ORF">FBZ96_106287</name>
</gene>
<dbReference type="Gene3D" id="3.10.450.50">
    <property type="match status" value="1"/>
</dbReference>
<dbReference type="Pfam" id="PF05050">
    <property type="entry name" value="Methyltransf_21"/>
    <property type="match status" value="1"/>
</dbReference>
<name>A0A560DJG7_9BRAD</name>
<dbReference type="NCBIfam" id="TIGR01444">
    <property type="entry name" value="fkbM_fam"/>
    <property type="match status" value="1"/>
</dbReference>
<dbReference type="STRING" id="1803665.GCA_001641335_00982"/>
<dbReference type="AlphaFoldDB" id="A0A560DJG7"/>
<dbReference type="RefSeq" id="WP_145666043.1">
    <property type="nucleotide sequence ID" value="NZ_VITK01000006.1"/>
</dbReference>
<keyword evidence="3" id="KW-1185">Reference proteome</keyword>
<dbReference type="EMBL" id="VITK01000006">
    <property type="protein sequence ID" value="TWA97236.1"/>
    <property type="molecule type" value="Genomic_DNA"/>
</dbReference>
<keyword evidence="2" id="KW-0808">Transferase</keyword>
<protein>
    <submittedName>
        <fullName evidence="2">FkbM family methyltransferase</fullName>
    </submittedName>
</protein>
<keyword evidence="2" id="KW-0489">Methyltransferase</keyword>